<accession>A0A382NQU1</accession>
<organism evidence="1">
    <name type="scientific">marine metagenome</name>
    <dbReference type="NCBI Taxonomy" id="408172"/>
    <lineage>
        <taxon>unclassified sequences</taxon>
        <taxon>metagenomes</taxon>
        <taxon>ecological metagenomes</taxon>
    </lineage>
</organism>
<protein>
    <recommendedName>
        <fullName evidence="2">Phytanoyl-CoA dioxygenase family protein</fullName>
    </recommendedName>
</protein>
<evidence type="ECO:0000313" key="1">
    <source>
        <dbReference type="EMBL" id="SVC63533.1"/>
    </source>
</evidence>
<feature type="non-terminal residue" evidence="1">
    <location>
        <position position="127"/>
    </location>
</feature>
<dbReference type="EMBL" id="UINC01102146">
    <property type="protein sequence ID" value="SVC63533.1"/>
    <property type="molecule type" value="Genomic_DNA"/>
</dbReference>
<dbReference type="AlphaFoldDB" id="A0A382NQU1"/>
<dbReference type="Gene3D" id="2.60.120.620">
    <property type="entry name" value="q2cbj1_9rhob like domain"/>
    <property type="match status" value="1"/>
</dbReference>
<evidence type="ECO:0008006" key="2">
    <source>
        <dbReference type="Google" id="ProtNLM"/>
    </source>
</evidence>
<name>A0A382NQU1_9ZZZZ</name>
<reference evidence="1" key="1">
    <citation type="submission" date="2018-05" db="EMBL/GenBank/DDBJ databases">
        <authorList>
            <person name="Lanie J.A."/>
            <person name="Ng W.-L."/>
            <person name="Kazmierczak K.M."/>
            <person name="Andrzejewski T.M."/>
            <person name="Davidsen T.M."/>
            <person name="Wayne K.J."/>
            <person name="Tettelin H."/>
            <person name="Glass J.I."/>
            <person name="Rusch D."/>
            <person name="Podicherti R."/>
            <person name="Tsui H.-C.T."/>
            <person name="Winkler M.E."/>
        </authorList>
    </citation>
    <scope>NUCLEOTIDE SEQUENCE</scope>
</reference>
<dbReference type="Pfam" id="PF05721">
    <property type="entry name" value="PhyH"/>
    <property type="match status" value="1"/>
</dbReference>
<gene>
    <name evidence="1" type="ORF">METZ01_LOCUS316387</name>
</gene>
<dbReference type="SUPFAM" id="SSF51197">
    <property type="entry name" value="Clavaminate synthase-like"/>
    <property type="match status" value="1"/>
</dbReference>
<sequence>MSILTQSDLDFFRQNGYIVRSDLLSADETRAFGELFDDDRATHGYRWHAYGHHQTANYDALVTSLGFDDLVRHPLIMRAIDELMGGPTCFGEIGARFMGSYDGELHHNWHRDKAHWPLHALRIDYLQ</sequence>
<proteinExistence type="predicted"/>
<dbReference type="InterPro" id="IPR008775">
    <property type="entry name" value="Phytyl_CoA_dOase-like"/>
</dbReference>